<comment type="caution">
    <text evidence="1">The sequence shown here is derived from an EMBL/GenBank/DDBJ whole genome shotgun (WGS) entry which is preliminary data.</text>
</comment>
<dbReference type="EMBL" id="JBBLZC010000014">
    <property type="protein sequence ID" value="MEK0084364.1"/>
    <property type="molecule type" value="Genomic_DNA"/>
</dbReference>
<evidence type="ECO:0000313" key="1">
    <source>
        <dbReference type="EMBL" id="MEK0084364.1"/>
    </source>
</evidence>
<name>A0ABU8XTU7_9PROT</name>
<evidence type="ECO:0000313" key="2">
    <source>
        <dbReference type="Proteomes" id="UP001375743"/>
    </source>
</evidence>
<accession>A0ABU8XTU7</accession>
<dbReference type="RefSeq" id="WP_418160214.1">
    <property type="nucleotide sequence ID" value="NZ_JBBLZC010000014.1"/>
</dbReference>
<organism evidence="1 2">
    <name type="scientific">Benzoatithermus flavus</name>
    <dbReference type="NCBI Taxonomy" id="3108223"/>
    <lineage>
        <taxon>Bacteria</taxon>
        <taxon>Pseudomonadati</taxon>
        <taxon>Pseudomonadota</taxon>
        <taxon>Alphaproteobacteria</taxon>
        <taxon>Geminicoccales</taxon>
        <taxon>Geminicoccaceae</taxon>
        <taxon>Benzoatithermus</taxon>
    </lineage>
</organism>
<proteinExistence type="predicted"/>
<keyword evidence="2" id="KW-1185">Reference proteome</keyword>
<gene>
    <name evidence="1" type="ORF">U1T56_14500</name>
</gene>
<sequence length="97" mass="10160">MSAPGLAAFAGAGYWRAVEEALGRRVVIDCGEDAGLVLAAFRAGCRDLLFTGDADLARKLADMAEQLGAVLRSGLDGEILEPSSERASFLPPPNTPR</sequence>
<reference evidence="1 2" key="1">
    <citation type="submission" date="2024-01" db="EMBL/GenBank/DDBJ databases">
        <title>Multi-omics insights into the function and evolution of sodium benzoate biodegradation pathways in Benzoatithermus flavus gen. nov., sp. nov. from hot spring.</title>
        <authorList>
            <person name="Hu C.-J."/>
            <person name="Li W.-J."/>
        </authorList>
    </citation>
    <scope>NUCLEOTIDE SEQUENCE [LARGE SCALE GENOMIC DNA]</scope>
    <source>
        <strain evidence="1 2">SYSU G07066</strain>
    </source>
</reference>
<protein>
    <submittedName>
        <fullName evidence="1">Uncharacterized protein</fullName>
    </submittedName>
</protein>
<dbReference type="Proteomes" id="UP001375743">
    <property type="component" value="Unassembled WGS sequence"/>
</dbReference>